<comment type="caution">
    <text evidence="2">The sequence shown here is derived from an EMBL/GenBank/DDBJ whole genome shotgun (WGS) entry which is preliminary data.</text>
</comment>
<dbReference type="RefSeq" id="WP_137642227.1">
    <property type="nucleotide sequence ID" value="NZ_BJEA01000007.1"/>
</dbReference>
<keyword evidence="3" id="KW-1185">Reference proteome</keyword>
<sequence length="88" mass="9532">MTNQQVNIDVNGGYSPAEVTLKRGVPAELTFNRTNAAGCLDVVQSDELAFKRALPLNQPQTISIPTDQAGTFTYSCGMDMFHGKVVIK</sequence>
<reference evidence="2 3" key="1">
    <citation type="submission" date="2024-09" db="EMBL/GenBank/DDBJ databases">
        <authorList>
            <person name="Sun Q."/>
            <person name="Mori K."/>
        </authorList>
    </citation>
    <scope>NUCLEOTIDE SEQUENCE [LARGE SCALE GENOMIC DNA]</scope>
    <source>
        <strain evidence="2 3">TBRC 4576</strain>
    </source>
</reference>
<evidence type="ECO:0000259" key="1">
    <source>
        <dbReference type="Pfam" id="PF13473"/>
    </source>
</evidence>
<dbReference type="Pfam" id="PF13473">
    <property type="entry name" value="Cupredoxin_1"/>
    <property type="match status" value="1"/>
</dbReference>
<dbReference type="InterPro" id="IPR008972">
    <property type="entry name" value="Cupredoxin"/>
</dbReference>
<dbReference type="EMBL" id="JBHLZY010000005">
    <property type="protein sequence ID" value="MFB9768712.1"/>
    <property type="molecule type" value="Genomic_DNA"/>
</dbReference>
<evidence type="ECO:0000313" key="3">
    <source>
        <dbReference type="Proteomes" id="UP001589691"/>
    </source>
</evidence>
<dbReference type="Proteomes" id="UP001589691">
    <property type="component" value="Unassembled WGS sequence"/>
</dbReference>
<accession>A0ABV5WRG1</accession>
<evidence type="ECO:0000313" key="2">
    <source>
        <dbReference type="EMBL" id="MFB9768712.1"/>
    </source>
</evidence>
<feature type="domain" description="EfeO-type cupredoxin-like" evidence="1">
    <location>
        <begin position="3"/>
        <end position="87"/>
    </location>
</feature>
<dbReference type="Gene3D" id="2.60.40.420">
    <property type="entry name" value="Cupredoxins - blue copper proteins"/>
    <property type="match status" value="1"/>
</dbReference>
<dbReference type="SUPFAM" id="SSF49503">
    <property type="entry name" value="Cupredoxins"/>
    <property type="match status" value="1"/>
</dbReference>
<protein>
    <submittedName>
        <fullName evidence="2">Cupredoxin domain-containing protein</fullName>
    </submittedName>
</protein>
<dbReference type="InterPro" id="IPR028096">
    <property type="entry name" value="EfeO_Cupredoxin"/>
</dbReference>
<organism evidence="2 3">
    <name type="scientific">Lactiplantibacillus modestisalitolerans</name>
    <dbReference type="NCBI Taxonomy" id="1457219"/>
    <lineage>
        <taxon>Bacteria</taxon>
        <taxon>Bacillati</taxon>
        <taxon>Bacillota</taxon>
        <taxon>Bacilli</taxon>
        <taxon>Lactobacillales</taxon>
        <taxon>Lactobacillaceae</taxon>
        <taxon>Lactiplantibacillus</taxon>
    </lineage>
</organism>
<proteinExistence type="predicted"/>
<name>A0ABV5WRG1_9LACO</name>
<gene>
    <name evidence="2" type="ORF">ACFFLI_02345</name>
</gene>